<evidence type="ECO:0000256" key="1">
    <source>
        <dbReference type="ARBA" id="ARBA00004123"/>
    </source>
</evidence>
<feature type="region of interest" description="Disordered" evidence="7">
    <location>
        <begin position="2516"/>
        <end position="2603"/>
    </location>
</feature>
<evidence type="ECO:0000256" key="4">
    <source>
        <dbReference type="ARBA" id="ARBA00022843"/>
    </source>
</evidence>
<dbReference type="InterPro" id="IPR000253">
    <property type="entry name" value="FHA_dom"/>
</dbReference>
<feature type="compositionally biased region" description="Polar residues" evidence="7">
    <location>
        <begin position="471"/>
        <end position="485"/>
    </location>
</feature>
<dbReference type="Pfam" id="PF15276">
    <property type="entry name" value="PP1_bind"/>
    <property type="match status" value="1"/>
</dbReference>
<feature type="domain" description="FHA" evidence="8">
    <location>
        <begin position="27"/>
        <end position="77"/>
    </location>
</feature>
<dbReference type="EMBL" id="AB013085">
    <property type="protein sequence ID" value="BAA78329.1"/>
    <property type="molecule type" value="mRNA"/>
</dbReference>
<feature type="compositionally biased region" description="Basic and acidic residues" evidence="7">
    <location>
        <begin position="1196"/>
        <end position="1206"/>
    </location>
</feature>
<feature type="compositionally biased region" description="Low complexity" evidence="7">
    <location>
        <begin position="1642"/>
        <end position="1658"/>
    </location>
</feature>
<accession>Q9XS53</accession>
<feature type="region of interest" description="Disordered" evidence="7">
    <location>
        <begin position="978"/>
        <end position="1002"/>
    </location>
</feature>
<feature type="compositionally biased region" description="Basic and acidic residues" evidence="7">
    <location>
        <begin position="1236"/>
        <end position="1252"/>
    </location>
</feature>
<feature type="compositionally biased region" description="Basic and acidic residues" evidence="7">
    <location>
        <begin position="1712"/>
        <end position="1724"/>
    </location>
</feature>
<dbReference type="Gene3D" id="2.60.200.20">
    <property type="match status" value="1"/>
</dbReference>
<evidence type="ECO:0000256" key="6">
    <source>
        <dbReference type="ARBA" id="ARBA00023306"/>
    </source>
</evidence>
<feature type="compositionally biased region" description="Basic and acidic residues" evidence="7">
    <location>
        <begin position="424"/>
        <end position="433"/>
    </location>
</feature>
<feature type="compositionally biased region" description="Basic and acidic residues" evidence="7">
    <location>
        <begin position="1794"/>
        <end position="1811"/>
    </location>
</feature>
<dbReference type="InterPro" id="IPR029334">
    <property type="entry name" value="PP1-bd"/>
</dbReference>
<evidence type="ECO:0000256" key="5">
    <source>
        <dbReference type="ARBA" id="ARBA00023242"/>
    </source>
</evidence>
<dbReference type="PANTHER" id="PTHR21603">
    <property type="entry name" value="ANTIGEN KI-67-LIKE PROTEIN"/>
    <property type="match status" value="1"/>
</dbReference>
<dbReference type="Pfam" id="PF00498">
    <property type="entry name" value="FHA"/>
    <property type="match status" value="1"/>
</dbReference>
<feature type="region of interest" description="Disordered" evidence="7">
    <location>
        <begin position="769"/>
        <end position="806"/>
    </location>
</feature>
<feature type="compositionally biased region" description="Low complexity" evidence="7">
    <location>
        <begin position="788"/>
        <end position="802"/>
    </location>
</feature>
<keyword evidence="5" id="KW-0539">Nucleus</keyword>
<feature type="compositionally biased region" description="Basic and acidic residues" evidence="7">
    <location>
        <begin position="2064"/>
        <end position="2081"/>
    </location>
</feature>
<feature type="compositionally biased region" description="Polar residues" evidence="7">
    <location>
        <begin position="772"/>
        <end position="784"/>
    </location>
</feature>
<dbReference type="InterPro" id="IPR008984">
    <property type="entry name" value="SMAD_FHA_dom_sf"/>
</dbReference>
<dbReference type="CDD" id="cd22673">
    <property type="entry name" value="FHA_Ki67"/>
    <property type="match status" value="1"/>
</dbReference>
<feature type="compositionally biased region" description="Low complexity" evidence="7">
    <location>
        <begin position="461"/>
        <end position="470"/>
    </location>
</feature>
<feature type="region of interest" description="Disordered" evidence="7">
    <location>
        <begin position="1788"/>
        <end position="1843"/>
    </location>
</feature>
<dbReference type="SMART" id="SM00240">
    <property type="entry name" value="FHA"/>
    <property type="match status" value="1"/>
</dbReference>
<feature type="region of interest" description="Disordered" evidence="7">
    <location>
        <begin position="1602"/>
        <end position="1659"/>
    </location>
</feature>
<feature type="compositionally biased region" description="Basic and acidic residues" evidence="7">
    <location>
        <begin position="557"/>
        <end position="569"/>
    </location>
</feature>
<feature type="compositionally biased region" description="Polar residues" evidence="7">
    <location>
        <begin position="2584"/>
        <end position="2594"/>
    </location>
</feature>
<feature type="region of interest" description="Disordered" evidence="7">
    <location>
        <begin position="2207"/>
        <end position="2244"/>
    </location>
</feature>
<dbReference type="GO" id="GO:0007088">
    <property type="term" value="P:regulation of mitotic nuclear division"/>
    <property type="evidence" value="ECO:0007669"/>
    <property type="project" value="TreeGrafter"/>
</dbReference>
<feature type="region of interest" description="Disordered" evidence="7">
    <location>
        <begin position="348"/>
        <end position="573"/>
    </location>
</feature>
<proteinExistence type="evidence at transcript level"/>
<evidence type="ECO:0000256" key="3">
    <source>
        <dbReference type="ARBA" id="ARBA00022553"/>
    </source>
</evidence>
<evidence type="ECO:0000256" key="2">
    <source>
        <dbReference type="ARBA" id="ARBA00022499"/>
    </source>
</evidence>
<organism evidence="9">
    <name type="scientific">Potorous tridactylus</name>
    <name type="common">Potoroo</name>
    <dbReference type="NCBI Taxonomy" id="9310"/>
    <lineage>
        <taxon>Eukaryota</taxon>
        <taxon>Metazoa</taxon>
        <taxon>Chordata</taxon>
        <taxon>Craniata</taxon>
        <taxon>Vertebrata</taxon>
        <taxon>Euteleostomi</taxon>
        <taxon>Mammalia</taxon>
        <taxon>Metatheria</taxon>
        <taxon>Diprotodontia</taxon>
        <taxon>Potoroidae</taxon>
        <taxon>Potorous</taxon>
    </lineage>
</organism>
<dbReference type="InterPro" id="IPR012568">
    <property type="entry name" value="KI67R"/>
</dbReference>
<feature type="compositionally biased region" description="Polar residues" evidence="7">
    <location>
        <begin position="2166"/>
        <end position="2175"/>
    </location>
</feature>
<evidence type="ECO:0000259" key="8">
    <source>
        <dbReference type="PROSITE" id="PS50006"/>
    </source>
</evidence>
<name>Q9XS53_POTTR</name>
<dbReference type="PANTHER" id="PTHR21603:SF17">
    <property type="entry name" value="PROLIFERATION MARKER PROTEIN KI-67"/>
    <property type="match status" value="1"/>
</dbReference>
<sequence>MNTFGYIVIIKRTGSEGHRYPLSQRECLFGRGTECDIRLQLPVVSKQQCKIEFNEQLEAILINLNSANPTQLNGATFYHPVKLEHGDLITIFDRSFRFEYENGSQNEGKSRRSSEPGIKAVIPTQSQSASILDSEQCERRDQSFRDTPIKYSEENITRQFSPVHSLKEKTNANEFKKDDDASDNVEEHLTGKVPTLKTKELKENTTNVIENTVSTASGGSGGSDGNGGDVSLFSTLEQPGKSAKGYFSPFSKLFGLMKEELSCKNQQIGDLNHSNRKSGAASQVSMDGREWEAELLHLPGSRSLRRSKTLKHITISGEEKEGGTFKELWLEDPFKNCSSEKVVAKAQDQELQQLSTPRKRRKSEELLAENSGERKNKSGKEARRRSAPVGPLSEAKSQHSLYPLRSQTKTPEMCSLRSDQLSKLGREALEAQESKAMPAEKPILKESDSNGTGESVDLTKNKGSSKGNKNQLTPKKASNSGQISKKIQDELDFEDVSESDGLSAKRRRVSFGVHLRPELFDENLPPNTPVKKGESPGIRRTSFGNCPPRAVLKKPIIKQEHSKLPEKEPPSTSLVEGMLHVQDRSLELPASPKKISSASSDDISQSYLLDENAVCVPVEVQPQKTMNTPSYSRRSSGRRSQYDTLRRIYAKRRSGASEANLMVVHSWADVVRLGTRKPQTGVVVKHGLERRVIKKQKRLTPKKPANQAQNHFSTGHANSPCTIVIGRAHTEKVTAPIRPCRMLNNFVLNPNMDMNGDLTGLADMFETPMKQKPQSPETGTTLQHLSEEQSSSGDASSGPTSGDFERMMIPFIPGAARQISSQSITCRRSPRNRQSWRGDDEISIKALREISEIRSDKIMKIPLPDIDVDHKILTPSSKKAEDFYTKGKMYPTPYLNRVETPDQIESATHDSQQINLGRSMNQSVALGGEQHSEMATPNSGACVLEDICIKGATEIPSNKGEQPKENFVDIHIDLRDQKPKMSESSLGVTTSLKTGSDKEQPVTDHLAGIQKHIRISLQNEKYSPTGANKMIKLKPDIVSVDVLTTPGTVTIKNELGGKKKIIKTPEEKIEPVDDLIGIREIMITPTPMVAEVKDGENKVADSAGDDVSIQKNLRTAPKQVVCSAEDAEVHKKRIRTVKQQTEVQDLTNTEQLMSTPKRKCESVEHLTVVKRLMRTPKDKVELGEDVAGNERLMRTPKEKELVESHKSNKNVNGRQTPKQKSQSIEDMVGISRLTHVPKEKREPPEDLTDPKELMSTPKQVIEPVKDKKVNKAIMKKSSPKYESGDLTDIKRLMRTPKVKGGEPVEDLTGIKRLMKTPKEKGGEPVEDLTGIKRLMKTPKEKEGEPVENLTGIKRLMRTPKVKGGEPAEDLTGIKRLMRTPKVKGGEPEEDLTGIKRLMRTPKVKGGEPVEDLTGIKRLMRTPKVKGEPVEDFTGIKRLMRSPKEKGEVLEDLTDVTMFMETPDKVAENISSRNTVMQSNSQEIPDRDSEFSEKIQKIVTLRRPAIKDFSGSNLEAEPKSKESSLEVDYTELKEMFESPEESKDQTMDQCQKKICSNPCEDDENQSNISQIDELCSVNLEDNIMDQGILSLFTQRNKISQAMQEHDDLTSKTENTLTEKKSKKSLLSFQNKRKDKSDNQRTISLRSSSKTKSDSESLGSTKIHLKNDEKIVKKTSWEKSVKEMVEDHARVTSQSVGIFCKTDKGLQEANSLSHSEKEEKEEHVESGPRMFGDTDGNTENTMVPLRPRRRNQADKEGKTNSSDVLDIENSEQKSVKNLRESLYNAEMMRTLRSRNKNREPPSESDVSHTDDKKKLSKRLPRKVNEKITPLRFSRRNKTNKKLQGSSPLLSEVDILAREKNENKGKALRSRNKIKTDTKLQESSSLVSDIVSSPTEGYEKKSVKVSKEKTLKKRIVNKGMMALRSRNKNKEMFLSESDKSCTDDEKESVKSLPKKLKEQKILLDSRNRNNTIEELNSLLGETDESYTENEGKYVKSYQRKTVSVNEDGRALRTRNINKTSTDAVCIENKEKKPMASLRSSTRSKGAKESKEPNVSPAKVLNKLQISNDEKKPVKAFQKLKDAGPNKEMATSRSRSKNKVDKESQESNILSGETDSLYKSFPGKFMSLRSRSQNKIDPETQEVACISVENSENKPLESLQEQKLKENTENKTSLRSGSRNRGVRLLHSSSVAPEELYLKDEKNLPVKVQKNLNDAGNGEKMSLRSRSKNKMDTGLKVPTSRTYAEKDAEKSMSTFPGIFKNPVILEGILPLTRNRRNKVDKLQEIYRVFSATDIIEADEKKLSSLENKAENKVEESFRTGSRNEVGGELCDFPLLSVTKIAYSEKNQEETEKNKILKEKVMTEDLASLVRSRLRNQNDSELIVSNPLPKIVDISPLVEDGKENIVQNFPDKCLNKTGGIISQASPARTRLGNKSKLDLQRSTNLRKDDPSTVASKTTVVTAGKPTAKKAKNWKQVNRGKLRTANIKLSEPTDVENYTVPDNPLLKSAPGQDDTFKVSFVSSKETQSEPLLKEGSTLLNNTSQTGEKDALSGNEIWPKRLSNNKEQPGSQERGTLRSRRKYTLRETKPSTRSSKQNDSKQTARKNIKA</sequence>
<feature type="region of interest" description="Disordered" evidence="7">
    <location>
        <begin position="2150"/>
        <end position="2177"/>
    </location>
</feature>
<evidence type="ECO:0000313" key="9">
    <source>
        <dbReference type="EMBL" id="BAA78329.1"/>
    </source>
</evidence>
<dbReference type="GO" id="GO:0051983">
    <property type="term" value="P:regulation of chromosome segregation"/>
    <property type="evidence" value="ECO:0007669"/>
    <property type="project" value="TreeGrafter"/>
</dbReference>
<feature type="compositionally biased region" description="Basic and acidic residues" evidence="7">
    <location>
        <begin position="2150"/>
        <end position="2165"/>
    </location>
</feature>
<dbReference type="SMART" id="SM01295">
    <property type="entry name" value="K167R"/>
    <property type="match status" value="3"/>
</dbReference>
<dbReference type="SUPFAM" id="SSF49879">
    <property type="entry name" value="SMAD/FHA domain"/>
    <property type="match status" value="1"/>
</dbReference>
<dbReference type="PROSITE" id="PS50006">
    <property type="entry name" value="FHA_DOMAIN"/>
    <property type="match status" value="1"/>
</dbReference>
<keyword evidence="6" id="KW-0131">Cell cycle</keyword>
<comment type="subcellular location">
    <subcellularLocation>
        <location evidence="1">Nucleus</location>
    </subcellularLocation>
</comment>
<feature type="compositionally biased region" description="Polar residues" evidence="7">
    <location>
        <begin position="2558"/>
        <end position="2567"/>
    </location>
</feature>
<feature type="compositionally biased region" description="Basic and acidic residues" evidence="7">
    <location>
        <begin position="371"/>
        <end position="381"/>
    </location>
</feature>
<dbReference type="GO" id="GO:0005634">
    <property type="term" value="C:nucleus"/>
    <property type="evidence" value="ECO:0007669"/>
    <property type="project" value="UniProtKB-SubCell"/>
</dbReference>
<evidence type="ECO:0000256" key="7">
    <source>
        <dbReference type="SAM" id="MobiDB-lite"/>
    </source>
</evidence>
<feature type="compositionally biased region" description="Polar residues" evidence="7">
    <location>
        <begin position="1209"/>
        <end position="1224"/>
    </location>
</feature>
<feature type="region of interest" description="Disordered" evidence="7">
    <location>
        <begin position="1196"/>
        <end position="1411"/>
    </location>
</feature>
<feature type="region of interest" description="Disordered" evidence="7">
    <location>
        <begin position="1707"/>
        <end position="1776"/>
    </location>
</feature>
<dbReference type="GO" id="GO:0005694">
    <property type="term" value="C:chromosome"/>
    <property type="evidence" value="ECO:0007669"/>
    <property type="project" value="TreeGrafter"/>
</dbReference>
<keyword evidence="2" id="KW-1017">Isopeptide bond</keyword>
<feature type="region of interest" description="Disordered" evidence="7">
    <location>
        <begin position="2019"/>
        <end position="2112"/>
    </location>
</feature>
<feature type="compositionally biased region" description="Polar residues" evidence="7">
    <location>
        <begin position="982"/>
        <end position="994"/>
    </location>
</feature>
<keyword evidence="3" id="KW-0597">Phosphoprotein</keyword>
<protein>
    <submittedName>
        <fullName evidence="9">Chmadrin (Short type)</fullName>
    </submittedName>
</protein>
<keyword evidence="4" id="KW-0832">Ubl conjugation</keyword>
<reference evidence="9" key="1">
    <citation type="submission" date="1998-04" db="EMBL/GenBank/DDBJ databases">
        <title>Chmadrin: a novel Ki-67 antigen-related perichromosomal protein possibly implicated in higher order chromatin structure.</title>
        <authorList>
            <person name="Takagi M."/>
            <person name="Matsuoka Y."/>
            <person name="Kurihara T."/>
            <person name="Yoneda Y."/>
        </authorList>
    </citation>
    <scope>NUCLEOTIDE SEQUENCE</scope>
</reference>